<keyword evidence="5 7" id="KW-1133">Transmembrane helix</keyword>
<evidence type="ECO:0000256" key="5">
    <source>
        <dbReference type="ARBA" id="ARBA00022989"/>
    </source>
</evidence>
<evidence type="ECO:0000256" key="6">
    <source>
        <dbReference type="ARBA" id="ARBA00023136"/>
    </source>
</evidence>
<keyword evidence="6 7" id="KW-0472">Membrane</keyword>
<keyword evidence="3" id="KW-1003">Cell membrane</keyword>
<evidence type="ECO:0000256" key="7">
    <source>
        <dbReference type="SAM" id="Phobius"/>
    </source>
</evidence>
<feature type="transmembrane region" description="Helical" evidence="7">
    <location>
        <begin position="58"/>
        <end position="77"/>
    </location>
</feature>
<proteinExistence type="inferred from homology"/>
<feature type="transmembrane region" description="Helical" evidence="7">
    <location>
        <begin position="282"/>
        <end position="300"/>
    </location>
</feature>
<name>A0A0W8FVZ8_9ZZZZ</name>
<feature type="transmembrane region" description="Helical" evidence="7">
    <location>
        <begin position="24"/>
        <end position="46"/>
    </location>
</feature>
<protein>
    <submittedName>
        <fullName evidence="8">Polysulfide reductase nrfd</fullName>
    </submittedName>
</protein>
<feature type="transmembrane region" description="Helical" evidence="7">
    <location>
        <begin position="253"/>
        <end position="275"/>
    </location>
</feature>
<dbReference type="Pfam" id="PF03916">
    <property type="entry name" value="NrfD"/>
    <property type="match status" value="1"/>
</dbReference>
<dbReference type="PANTHER" id="PTHR34856">
    <property type="entry name" value="PROTEIN NRFD"/>
    <property type="match status" value="1"/>
</dbReference>
<evidence type="ECO:0000256" key="3">
    <source>
        <dbReference type="ARBA" id="ARBA00022475"/>
    </source>
</evidence>
<dbReference type="PANTHER" id="PTHR34856:SF2">
    <property type="entry name" value="PROTEIN NRFD"/>
    <property type="match status" value="1"/>
</dbReference>
<evidence type="ECO:0000256" key="4">
    <source>
        <dbReference type="ARBA" id="ARBA00022692"/>
    </source>
</evidence>
<dbReference type="InterPro" id="IPR052049">
    <property type="entry name" value="Electron_transfer_protein"/>
</dbReference>
<accession>A0A0W8FVZ8</accession>
<dbReference type="EMBL" id="LNQE01000781">
    <property type="protein sequence ID" value="KUG25018.1"/>
    <property type="molecule type" value="Genomic_DNA"/>
</dbReference>
<dbReference type="AlphaFoldDB" id="A0A0W8FVZ8"/>
<feature type="transmembrane region" description="Helical" evidence="7">
    <location>
        <begin position="180"/>
        <end position="201"/>
    </location>
</feature>
<evidence type="ECO:0000256" key="2">
    <source>
        <dbReference type="ARBA" id="ARBA00008929"/>
    </source>
</evidence>
<evidence type="ECO:0000256" key="1">
    <source>
        <dbReference type="ARBA" id="ARBA00004651"/>
    </source>
</evidence>
<dbReference type="Gene3D" id="1.20.1630.10">
    <property type="entry name" value="Formate dehydrogenase/DMSO reductase domain"/>
    <property type="match status" value="1"/>
</dbReference>
<dbReference type="GO" id="GO:0005886">
    <property type="term" value="C:plasma membrane"/>
    <property type="evidence" value="ECO:0007669"/>
    <property type="project" value="UniProtKB-SubCell"/>
</dbReference>
<feature type="transmembrane region" description="Helical" evidence="7">
    <location>
        <begin position="213"/>
        <end position="233"/>
    </location>
</feature>
<sequence>MHEITTTRNNHLIDPTLSVWGWEIPVYLFLGGMVAGMMIITGYFLFKQRQSEETCSCRYVPWVSLVLLSLGMFALFLDLEHKLFTWRLYTTFQITSPMSWGAWILIIVYPAILVTILITPPKWLIAKLPVVKKYSDWLNERKIWIKNIGVANMILGAMLGMYTGILLSSLGARPLWNTSILWLLFLVSGLSGAAAFVHMVAKNVYERELLAKADNGFLIFELFVIALMIIGLLTSTQVHQDAAMLILSGPYAATFWVFVVGIGIVIPLIIQLMAVNHKVNHTPWAPIMVIVGGLILRFVIVEAGQVSKWL</sequence>
<comment type="subcellular location">
    <subcellularLocation>
        <location evidence="1">Cell membrane</location>
        <topology evidence="1">Multi-pass membrane protein</topology>
    </subcellularLocation>
</comment>
<dbReference type="InterPro" id="IPR005614">
    <property type="entry name" value="NrfD-like"/>
</dbReference>
<feature type="transmembrane region" description="Helical" evidence="7">
    <location>
        <begin position="97"/>
        <end position="118"/>
    </location>
</feature>
<organism evidence="8">
    <name type="scientific">hydrocarbon metagenome</name>
    <dbReference type="NCBI Taxonomy" id="938273"/>
    <lineage>
        <taxon>unclassified sequences</taxon>
        <taxon>metagenomes</taxon>
        <taxon>ecological metagenomes</taxon>
    </lineage>
</organism>
<keyword evidence="4 7" id="KW-0812">Transmembrane</keyword>
<gene>
    <name evidence="8" type="ORF">ASZ90_005156</name>
</gene>
<comment type="caution">
    <text evidence="8">The sequence shown here is derived from an EMBL/GenBank/DDBJ whole genome shotgun (WGS) entry which is preliminary data.</text>
</comment>
<evidence type="ECO:0000313" key="8">
    <source>
        <dbReference type="EMBL" id="KUG25018.1"/>
    </source>
</evidence>
<feature type="transmembrane region" description="Helical" evidence="7">
    <location>
        <begin position="148"/>
        <end position="168"/>
    </location>
</feature>
<comment type="similarity">
    <text evidence="2">Belongs to the NrfD family.</text>
</comment>
<reference evidence="8" key="1">
    <citation type="journal article" date="2015" name="Proc. Natl. Acad. Sci. U.S.A.">
        <title>Networks of energetic and metabolic interactions define dynamics in microbial communities.</title>
        <authorList>
            <person name="Embree M."/>
            <person name="Liu J.K."/>
            <person name="Al-Bassam M.M."/>
            <person name="Zengler K."/>
        </authorList>
    </citation>
    <scope>NUCLEOTIDE SEQUENCE</scope>
</reference>